<dbReference type="PANTHER" id="PTHR23130:SF171">
    <property type="entry name" value="OS01G0895300 PROTEIN"/>
    <property type="match status" value="1"/>
</dbReference>
<dbReference type="CDD" id="cd08760">
    <property type="entry name" value="Cyt_b561_FRRS1_like"/>
    <property type="match status" value="1"/>
</dbReference>
<feature type="transmembrane region" description="Helical" evidence="9">
    <location>
        <begin position="304"/>
        <end position="325"/>
    </location>
</feature>
<keyword evidence="3 9" id="KW-0812">Transmembrane</keyword>
<dbReference type="PIRSF" id="PIRSF037471">
    <property type="entry name" value="UCP037471"/>
    <property type="match status" value="1"/>
</dbReference>
<evidence type="ECO:0000313" key="14">
    <source>
        <dbReference type="Proteomes" id="UP001314170"/>
    </source>
</evidence>
<evidence type="ECO:0000259" key="12">
    <source>
        <dbReference type="PROSITE" id="PS50939"/>
    </source>
</evidence>
<proteinExistence type="predicted"/>
<dbReference type="GO" id="GO:0046872">
    <property type="term" value="F:metal ion binding"/>
    <property type="evidence" value="ECO:0007669"/>
    <property type="project" value="UniProtKB-KW"/>
</dbReference>
<keyword evidence="8" id="KW-0479">Metal-binding</keyword>
<keyword evidence="5" id="KW-0249">Electron transport</keyword>
<dbReference type="Pfam" id="PF03188">
    <property type="entry name" value="Cytochrom_B561"/>
    <property type="match status" value="1"/>
</dbReference>
<keyword evidence="2" id="KW-0813">Transport</keyword>
<dbReference type="CDD" id="cd09631">
    <property type="entry name" value="DOMON_DOH"/>
    <property type="match status" value="1"/>
</dbReference>
<dbReference type="GO" id="GO:0016020">
    <property type="term" value="C:membrane"/>
    <property type="evidence" value="ECO:0007669"/>
    <property type="project" value="UniProtKB-SubCell"/>
</dbReference>
<dbReference type="Proteomes" id="UP001314170">
    <property type="component" value="Unassembled WGS sequence"/>
</dbReference>
<feature type="domain" description="DOMON" evidence="11">
    <location>
        <begin position="53"/>
        <end position="163"/>
    </location>
</feature>
<feature type="binding site" description="axial binding residue" evidence="8">
    <location>
        <position position="207"/>
    </location>
    <ligand>
        <name>heme b</name>
        <dbReference type="ChEBI" id="CHEBI:60344"/>
        <label>1</label>
    </ligand>
    <ligandPart>
        <name>Fe</name>
        <dbReference type="ChEBI" id="CHEBI:18248"/>
    </ligandPart>
</feature>
<organism evidence="13 14">
    <name type="scientific">Dovyalis caffra</name>
    <dbReference type="NCBI Taxonomy" id="77055"/>
    <lineage>
        <taxon>Eukaryota</taxon>
        <taxon>Viridiplantae</taxon>
        <taxon>Streptophyta</taxon>
        <taxon>Embryophyta</taxon>
        <taxon>Tracheophyta</taxon>
        <taxon>Spermatophyta</taxon>
        <taxon>Magnoliopsida</taxon>
        <taxon>eudicotyledons</taxon>
        <taxon>Gunneridae</taxon>
        <taxon>Pentapetalae</taxon>
        <taxon>rosids</taxon>
        <taxon>fabids</taxon>
        <taxon>Malpighiales</taxon>
        <taxon>Salicaceae</taxon>
        <taxon>Flacourtieae</taxon>
        <taxon>Dovyalis</taxon>
    </lineage>
</organism>
<dbReference type="InterPro" id="IPR006593">
    <property type="entry name" value="Cyt_b561/ferric_Rdtase_TM"/>
</dbReference>
<name>A0AAV1SG61_9ROSI</name>
<protein>
    <recommendedName>
        <fullName evidence="15">Cytochrome b561 and DOMON domain-containing protein</fullName>
    </recommendedName>
</protein>
<dbReference type="SMART" id="SM00664">
    <property type="entry name" value="DoH"/>
    <property type="match status" value="1"/>
</dbReference>
<feature type="signal peptide" evidence="10">
    <location>
        <begin position="1"/>
        <end position="23"/>
    </location>
</feature>
<feature type="binding site" description="axial binding residue" evidence="8">
    <location>
        <position position="240"/>
    </location>
    <ligand>
        <name>heme b</name>
        <dbReference type="ChEBI" id="CHEBI:60344"/>
        <label>1</label>
    </ligand>
    <ligandPart>
        <name>Fe</name>
        <dbReference type="ChEBI" id="CHEBI:18248"/>
    </ligandPart>
</feature>
<accession>A0AAV1SG61</accession>
<keyword evidence="14" id="KW-1185">Reference proteome</keyword>
<reference evidence="13 14" key="1">
    <citation type="submission" date="2024-01" db="EMBL/GenBank/DDBJ databases">
        <authorList>
            <person name="Waweru B."/>
        </authorList>
    </citation>
    <scope>NUCLEOTIDE SEQUENCE [LARGE SCALE GENOMIC DNA]</scope>
</reference>
<feature type="transmembrane region" description="Helical" evidence="9">
    <location>
        <begin position="208"/>
        <end position="226"/>
    </location>
</feature>
<evidence type="ECO:0000256" key="7">
    <source>
        <dbReference type="ARBA" id="ARBA00023136"/>
    </source>
</evidence>
<feature type="transmembrane region" description="Helical" evidence="9">
    <location>
        <begin position="273"/>
        <end position="292"/>
    </location>
</feature>
<dbReference type="PROSITE" id="PS50836">
    <property type="entry name" value="DOMON"/>
    <property type="match status" value="1"/>
</dbReference>
<feature type="transmembrane region" description="Helical" evidence="9">
    <location>
        <begin position="238"/>
        <end position="261"/>
    </location>
</feature>
<dbReference type="InterPro" id="IPR017214">
    <property type="entry name" value="UCP037471"/>
</dbReference>
<evidence type="ECO:0000256" key="6">
    <source>
        <dbReference type="ARBA" id="ARBA00022989"/>
    </source>
</evidence>
<dbReference type="Gene3D" id="1.20.120.1770">
    <property type="match status" value="1"/>
</dbReference>
<feature type="binding site" description="axial binding residue" evidence="8">
    <location>
        <position position="272"/>
    </location>
    <ligand>
        <name>heme b</name>
        <dbReference type="ChEBI" id="CHEBI:60344"/>
        <label>1</label>
    </ligand>
    <ligandPart>
        <name>Fe</name>
        <dbReference type="ChEBI" id="CHEBI:18248"/>
    </ligandPart>
</feature>
<feature type="transmembrane region" description="Helical" evidence="9">
    <location>
        <begin position="337"/>
        <end position="356"/>
    </location>
</feature>
<evidence type="ECO:0000256" key="2">
    <source>
        <dbReference type="ARBA" id="ARBA00022448"/>
    </source>
</evidence>
<feature type="chain" id="PRO_5043965365" description="Cytochrome b561 and DOMON domain-containing protein" evidence="10">
    <location>
        <begin position="24"/>
        <end position="362"/>
    </location>
</feature>
<comment type="caution">
    <text evidence="13">The sequence shown here is derived from an EMBL/GenBank/DDBJ whole genome shotgun (WGS) entry which is preliminary data.</text>
</comment>
<dbReference type="EMBL" id="CAWUPB010001173">
    <property type="protein sequence ID" value="CAK7349192.1"/>
    <property type="molecule type" value="Genomic_DNA"/>
</dbReference>
<evidence type="ECO:0000256" key="3">
    <source>
        <dbReference type="ARBA" id="ARBA00022692"/>
    </source>
</evidence>
<feature type="domain" description="Cytochrome b561" evidence="12">
    <location>
        <begin position="170"/>
        <end position="362"/>
    </location>
</feature>
<keyword evidence="6 9" id="KW-1133">Transmembrane helix</keyword>
<evidence type="ECO:0000256" key="9">
    <source>
        <dbReference type="SAM" id="Phobius"/>
    </source>
</evidence>
<dbReference type="SMART" id="SM00665">
    <property type="entry name" value="B561"/>
    <property type="match status" value="1"/>
</dbReference>
<keyword evidence="4 10" id="KW-0732">Signal</keyword>
<evidence type="ECO:0000256" key="5">
    <source>
        <dbReference type="ARBA" id="ARBA00022982"/>
    </source>
</evidence>
<dbReference type="AlphaFoldDB" id="A0AAV1SG61"/>
<feature type="binding site" description="axial binding residue" evidence="8">
    <location>
        <position position="308"/>
    </location>
    <ligand>
        <name>heme b</name>
        <dbReference type="ChEBI" id="CHEBI:60344"/>
        <label>1</label>
    </ligand>
    <ligandPart>
        <name>Fe</name>
        <dbReference type="ChEBI" id="CHEBI:18248"/>
    </ligandPart>
</feature>
<sequence>MMASPFISIIFFTICGLSIFVNSQTDSCNSNLNINGLPFDSASLLCVNAWKAHDFILRYAQSSSNLWSFVLSAPDANSYIAIGFSSNGLMIGSSAVVGWMSGSDGSSGVKKYFLGGQTTKDVVPDQGNLDVNTSMITSQSLRLYLAFQLKIDQPSPRILYALGQTGLLPSSPSFALTQHADMVSTTLNYVTGQASNASPQSKLRKTHGALAMLGWGILMIIGAIVARHFREWDPIWFYVHTCIQSLGFLTGIAGVICGLVLENRLGADVSTHKSLGVFILVLGCLQVMAFLARPDKSSKVRKYWNWYHYSVGWILMIFAISNVFYGIHLGENGQGWNVGYGVVLAVLFVIAVILEVRMWMRK</sequence>
<gene>
    <name evidence="13" type="ORF">DCAF_LOCUS21903</name>
</gene>
<keyword evidence="7 9" id="KW-0472">Membrane</keyword>
<dbReference type="InterPro" id="IPR005018">
    <property type="entry name" value="DOMON_domain"/>
</dbReference>
<dbReference type="InterPro" id="IPR045266">
    <property type="entry name" value="DOH_DOMON"/>
</dbReference>
<dbReference type="PROSITE" id="PS50939">
    <property type="entry name" value="CYTOCHROME_B561"/>
    <property type="match status" value="1"/>
</dbReference>
<evidence type="ECO:0000256" key="4">
    <source>
        <dbReference type="ARBA" id="ARBA00022729"/>
    </source>
</evidence>
<evidence type="ECO:0000313" key="13">
    <source>
        <dbReference type="EMBL" id="CAK7349192.1"/>
    </source>
</evidence>
<evidence type="ECO:0000256" key="10">
    <source>
        <dbReference type="SAM" id="SignalP"/>
    </source>
</evidence>
<evidence type="ECO:0000256" key="8">
    <source>
        <dbReference type="PIRSR" id="PIRSR037471-1"/>
    </source>
</evidence>
<evidence type="ECO:0000259" key="11">
    <source>
        <dbReference type="PROSITE" id="PS50836"/>
    </source>
</evidence>
<evidence type="ECO:0008006" key="15">
    <source>
        <dbReference type="Google" id="ProtNLM"/>
    </source>
</evidence>
<evidence type="ECO:0000256" key="1">
    <source>
        <dbReference type="ARBA" id="ARBA00004370"/>
    </source>
</evidence>
<dbReference type="PANTHER" id="PTHR23130">
    <property type="entry name" value="CYTOCHROME B561 AND DOMON DOMAIN-CONTAINING PROTEIN"/>
    <property type="match status" value="1"/>
</dbReference>
<keyword evidence="8" id="KW-0408">Iron</keyword>
<comment type="subcellular location">
    <subcellularLocation>
        <location evidence="1">Membrane</location>
    </subcellularLocation>
</comment>